<keyword evidence="5 13" id="KW-0349">Heme</keyword>
<comment type="cofactor">
    <cofactor evidence="1 13">
        <name>heme</name>
        <dbReference type="ChEBI" id="CHEBI:30413"/>
    </cofactor>
</comment>
<evidence type="ECO:0000313" key="16">
    <source>
        <dbReference type="Proteomes" id="UP000007266"/>
    </source>
</evidence>
<dbReference type="GO" id="GO:0005506">
    <property type="term" value="F:iron ion binding"/>
    <property type="evidence" value="ECO:0007669"/>
    <property type="project" value="InterPro"/>
</dbReference>
<evidence type="ECO:0000256" key="1">
    <source>
        <dbReference type="ARBA" id="ARBA00001971"/>
    </source>
</evidence>
<gene>
    <name evidence="15" type="primary">AUGUSTUS-3.0.2_05386</name>
    <name evidence="15" type="ORF">TcasGA2_TC005386</name>
</gene>
<proteinExistence type="inferred from homology"/>
<dbReference type="PANTHER" id="PTHR24292">
    <property type="entry name" value="CYTOCHROME P450"/>
    <property type="match status" value="1"/>
</dbReference>
<sequence>MLLLLVLGVLLSCIWTYYKIIKPVKYWQERDVTHARAWPIVGSLNQVTLKKKHIADAIDEIYQHFPNQRCVGYMHFTTPFLMVRDLDLIKKITVKDFDHFQDRLASKTIKTDPLLSKSLLSLGGENWKRMRATISPVFTSSKMKFLFGLMDECAKNFTGHFTQNETKLEMKDVFSKFANDVIASTAFGIRIDSLQDPTNEFYKLGSSFINFGWWDIAKVLVMQLSPGLANLLQLRVFSEETSTFFRSLVKDNIRKRQSEGIIRPDLIQLLMQAQNGDEIQHSSEKIALTEDHFVSQALTFFIAGFETVSTAACFMAQELALNPHIQKRLQVEIDSVLENHKGDISYETLQSMKYLDQVVEETLRLWPPATQTDRLCVKSYVIEPVNPKEKVVFVEKGVSVLVPVMSIQRDSSFWEKPNKFDPERFSEENRAKIVPGTYLPFGTGPRNCIGMS</sequence>
<keyword evidence="11 14" id="KW-0503">Monooxygenase</keyword>
<keyword evidence="7" id="KW-0256">Endoplasmic reticulum</keyword>
<reference evidence="15 16" key="1">
    <citation type="journal article" date="2008" name="Nature">
        <title>The genome of the model beetle and pest Tribolium castaneum.</title>
        <authorList>
            <consortium name="Tribolium Genome Sequencing Consortium"/>
            <person name="Richards S."/>
            <person name="Gibbs R.A."/>
            <person name="Weinstock G.M."/>
            <person name="Brown S.J."/>
            <person name="Denell R."/>
            <person name="Beeman R.W."/>
            <person name="Gibbs R."/>
            <person name="Beeman R.W."/>
            <person name="Brown S.J."/>
            <person name="Bucher G."/>
            <person name="Friedrich M."/>
            <person name="Grimmelikhuijzen C.J."/>
            <person name="Klingler M."/>
            <person name="Lorenzen M."/>
            <person name="Richards S."/>
            <person name="Roth S."/>
            <person name="Schroder R."/>
            <person name="Tautz D."/>
            <person name="Zdobnov E.M."/>
            <person name="Muzny D."/>
            <person name="Gibbs R.A."/>
            <person name="Weinstock G.M."/>
            <person name="Attaway T."/>
            <person name="Bell S."/>
            <person name="Buhay C.J."/>
            <person name="Chandrabose M.N."/>
            <person name="Chavez D."/>
            <person name="Clerk-Blankenburg K.P."/>
            <person name="Cree A."/>
            <person name="Dao M."/>
            <person name="Davis C."/>
            <person name="Chacko J."/>
            <person name="Dinh H."/>
            <person name="Dugan-Rocha S."/>
            <person name="Fowler G."/>
            <person name="Garner T.T."/>
            <person name="Garnes J."/>
            <person name="Gnirke A."/>
            <person name="Hawes A."/>
            <person name="Hernandez J."/>
            <person name="Hines S."/>
            <person name="Holder M."/>
            <person name="Hume J."/>
            <person name="Jhangiani S.N."/>
            <person name="Joshi V."/>
            <person name="Khan Z.M."/>
            <person name="Jackson L."/>
            <person name="Kovar C."/>
            <person name="Kowis A."/>
            <person name="Lee S."/>
            <person name="Lewis L.R."/>
            <person name="Margolis J."/>
            <person name="Morgan M."/>
            <person name="Nazareth L.V."/>
            <person name="Nguyen N."/>
            <person name="Okwuonu G."/>
            <person name="Parker D."/>
            <person name="Richards S."/>
            <person name="Ruiz S.J."/>
            <person name="Santibanez J."/>
            <person name="Savard J."/>
            <person name="Scherer S.E."/>
            <person name="Schneider B."/>
            <person name="Sodergren E."/>
            <person name="Tautz D."/>
            <person name="Vattahil S."/>
            <person name="Villasana D."/>
            <person name="White C.S."/>
            <person name="Wright R."/>
            <person name="Park Y."/>
            <person name="Beeman R.W."/>
            <person name="Lord J."/>
            <person name="Oppert B."/>
            <person name="Lorenzen M."/>
            <person name="Brown S."/>
            <person name="Wang L."/>
            <person name="Savard J."/>
            <person name="Tautz D."/>
            <person name="Richards S."/>
            <person name="Weinstock G."/>
            <person name="Gibbs R.A."/>
            <person name="Liu Y."/>
            <person name="Worley K."/>
            <person name="Weinstock G."/>
            <person name="Elsik C.G."/>
            <person name="Reese J.T."/>
            <person name="Elhaik E."/>
            <person name="Landan G."/>
            <person name="Graur D."/>
            <person name="Arensburger P."/>
            <person name="Atkinson P."/>
            <person name="Beeman R.W."/>
            <person name="Beidler J."/>
            <person name="Brown S.J."/>
            <person name="Demuth J.P."/>
            <person name="Drury D.W."/>
            <person name="Du Y.Z."/>
            <person name="Fujiwara H."/>
            <person name="Lorenzen M."/>
            <person name="Maselli V."/>
            <person name="Osanai M."/>
            <person name="Park Y."/>
            <person name="Robertson H.M."/>
            <person name="Tu Z."/>
            <person name="Wang J.J."/>
            <person name="Wang S."/>
            <person name="Richards S."/>
            <person name="Song H."/>
            <person name="Zhang L."/>
            <person name="Sodergren E."/>
            <person name="Werner D."/>
            <person name="Stanke M."/>
            <person name="Morgenstern B."/>
            <person name="Solovyev V."/>
            <person name="Kosarev P."/>
            <person name="Brown G."/>
            <person name="Chen H.C."/>
            <person name="Ermolaeva O."/>
            <person name="Hlavina W."/>
            <person name="Kapustin Y."/>
            <person name="Kiryutin B."/>
            <person name="Kitts P."/>
            <person name="Maglott D."/>
            <person name="Pruitt K."/>
            <person name="Sapojnikov V."/>
            <person name="Souvorov A."/>
            <person name="Mackey A.J."/>
            <person name="Waterhouse R.M."/>
            <person name="Wyder S."/>
            <person name="Zdobnov E.M."/>
            <person name="Zdobnov E.M."/>
            <person name="Wyder S."/>
            <person name="Kriventseva E.V."/>
            <person name="Kadowaki T."/>
            <person name="Bork P."/>
            <person name="Aranda M."/>
            <person name="Bao R."/>
            <person name="Beermann A."/>
            <person name="Berns N."/>
            <person name="Bolognesi R."/>
            <person name="Bonneton F."/>
            <person name="Bopp D."/>
            <person name="Brown S.J."/>
            <person name="Bucher G."/>
            <person name="Butts T."/>
            <person name="Chaumot A."/>
            <person name="Denell R.E."/>
            <person name="Ferrier D.E."/>
            <person name="Friedrich M."/>
            <person name="Gordon C.M."/>
            <person name="Jindra M."/>
            <person name="Klingler M."/>
            <person name="Lan Q."/>
            <person name="Lattorff H.M."/>
            <person name="Laudet V."/>
            <person name="von Levetsow C."/>
            <person name="Liu Z."/>
            <person name="Lutz R."/>
            <person name="Lynch J.A."/>
            <person name="da Fonseca R.N."/>
            <person name="Posnien N."/>
            <person name="Reuter R."/>
            <person name="Roth S."/>
            <person name="Savard J."/>
            <person name="Schinko J.B."/>
            <person name="Schmitt C."/>
            <person name="Schoppmeier M."/>
            <person name="Schroder R."/>
            <person name="Shippy T.D."/>
            <person name="Simonnet F."/>
            <person name="Marques-Souza H."/>
            <person name="Tautz D."/>
            <person name="Tomoyasu Y."/>
            <person name="Trauner J."/>
            <person name="Van der Zee M."/>
            <person name="Vervoort M."/>
            <person name="Wittkopp N."/>
            <person name="Wimmer E.A."/>
            <person name="Yang X."/>
            <person name="Jones A.K."/>
            <person name="Sattelle D.B."/>
            <person name="Ebert P.R."/>
            <person name="Nelson D."/>
            <person name="Scott J.G."/>
            <person name="Beeman R.W."/>
            <person name="Muthukrishnan S."/>
            <person name="Kramer K.J."/>
            <person name="Arakane Y."/>
            <person name="Beeman R.W."/>
            <person name="Zhu Q."/>
            <person name="Hogenkamp D."/>
            <person name="Dixit R."/>
            <person name="Oppert B."/>
            <person name="Jiang H."/>
            <person name="Zou Z."/>
            <person name="Marshall J."/>
            <person name="Elpidina E."/>
            <person name="Vinokurov K."/>
            <person name="Oppert C."/>
            <person name="Zou Z."/>
            <person name="Evans J."/>
            <person name="Lu Z."/>
            <person name="Zhao P."/>
            <person name="Sumathipala N."/>
            <person name="Altincicek B."/>
            <person name="Vilcinskas A."/>
            <person name="Williams M."/>
            <person name="Hultmark D."/>
            <person name="Hetru C."/>
            <person name="Jiang H."/>
            <person name="Grimmelikhuijzen C.J."/>
            <person name="Hauser F."/>
            <person name="Cazzamali G."/>
            <person name="Williamson M."/>
            <person name="Park Y."/>
            <person name="Li B."/>
            <person name="Tanaka Y."/>
            <person name="Predel R."/>
            <person name="Neupert S."/>
            <person name="Schachtner J."/>
            <person name="Verleyen P."/>
            <person name="Raible F."/>
            <person name="Bork P."/>
            <person name="Friedrich M."/>
            <person name="Walden K.K."/>
            <person name="Robertson H.M."/>
            <person name="Angeli S."/>
            <person name="Foret S."/>
            <person name="Bucher G."/>
            <person name="Schuetz S."/>
            <person name="Maleszka R."/>
            <person name="Wimmer E.A."/>
            <person name="Beeman R.W."/>
            <person name="Lorenzen M."/>
            <person name="Tomoyasu Y."/>
            <person name="Miller S.C."/>
            <person name="Grossmann D."/>
            <person name="Bucher G."/>
        </authorList>
    </citation>
    <scope>NUCLEOTIDE SEQUENCE [LARGE SCALE GENOMIC DNA]</scope>
    <source>
        <strain evidence="15 16">Georgia GA2</strain>
    </source>
</reference>
<organism evidence="15 16">
    <name type="scientific">Tribolium castaneum</name>
    <name type="common">Red flour beetle</name>
    <dbReference type="NCBI Taxonomy" id="7070"/>
    <lineage>
        <taxon>Eukaryota</taxon>
        <taxon>Metazoa</taxon>
        <taxon>Ecdysozoa</taxon>
        <taxon>Arthropoda</taxon>
        <taxon>Hexapoda</taxon>
        <taxon>Insecta</taxon>
        <taxon>Pterygota</taxon>
        <taxon>Neoptera</taxon>
        <taxon>Endopterygota</taxon>
        <taxon>Coleoptera</taxon>
        <taxon>Polyphaga</taxon>
        <taxon>Cucujiformia</taxon>
        <taxon>Tenebrionidae</taxon>
        <taxon>Tenebrionidae incertae sedis</taxon>
        <taxon>Tribolium</taxon>
    </lineage>
</organism>
<dbReference type="SUPFAM" id="SSF48264">
    <property type="entry name" value="Cytochrome P450"/>
    <property type="match status" value="1"/>
</dbReference>
<keyword evidence="10 13" id="KW-0408">Iron</keyword>
<dbReference type="eggNOG" id="KOG0158">
    <property type="taxonomic scope" value="Eukaryota"/>
</dbReference>
<feature type="binding site" description="axial binding residue" evidence="13">
    <location>
        <position position="448"/>
    </location>
    <ligand>
        <name>heme</name>
        <dbReference type="ChEBI" id="CHEBI:30413"/>
    </ligand>
    <ligandPart>
        <name>Fe</name>
        <dbReference type="ChEBI" id="CHEBI:18248"/>
    </ligandPart>
</feature>
<keyword evidence="16" id="KW-1185">Reference proteome</keyword>
<dbReference type="GO" id="GO:0020037">
    <property type="term" value="F:heme binding"/>
    <property type="evidence" value="ECO:0007669"/>
    <property type="project" value="InterPro"/>
</dbReference>
<dbReference type="Pfam" id="PF00067">
    <property type="entry name" value="p450"/>
    <property type="match status" value="1"/>
</dbReference>
<evidence type="ECO:0000256" key="2">
    <source>
        <dbReference type="ARBA" id="ARBA00004174"/>
    </source>
</evidence>
<dbReference type="AlphaFoldDB" id="D6WUP4"/>
<evidence type="ECO:0000256" key="14">
    <source>
        <dbReference type="RuleBase" id="RU000461"/>
    </source>
</evidence>
<keyword evidence="6 13" id="KW-0479">Metal-binding</keyword>
<keyword evidence="8" id="KW-0492">Microsome</keyword>
<dbReference type="InParanoid" id="D6WUP4"/>
<accession>D6WUP4</accession>
<evidence type="ECO:0000256" key="8">
    <source>
        <dbReference type="ARBA" id="ARBA00022848"/>
    </source>
</evidence>
<dbReference type="PRINTS" id="PR00463">
    <property type="entry name" value="EP450I"/>
</dbReference>
<name>D6WUP4_TRICA</name>
<dbReference type="STRING" id="7070.D6WUP4"/>
<evidence type="ECO:0000256" key="13">
    <source>
        <dbReference type="PIRSR" id="PIRSR602401-1"/>
    </source>
</evidence>
<dbReference type="InterPro" id="IPR017972">
    <property type="entry name" value="Cyt_P450_CS"/>
</dbReference>
<dbReference type="GO" id="GO:0016705">
    <property type="term" value="F:oxidoreductase activity, acting on paired donors, with incorporation or reduction of molecular oxygen"/>
    <property type="evidence" value="ECO:0007669"/>
    <property type="project" value="InterPro"/>
</dbReference>
<dbReference type="PANTHER" id="PTHR24292:SF54">
    <property type="entry name" value="CYP9F3-RELATED"/>
    <property type="match status" value="1"/>
</dbReference>
<dbReference type="EMBL" id="KQ971363">
    <property type="protein sequence ID" value="EFA09150.2"/>
    <property type="molecule type" value="Genomic_DNA"/>
</dbReference>
<reference evidence="15 16" key="2">
    <citation type="journal article" date="2010" name="Nucleic Acids Res.">
        <title>BeetleBase in 2010: revisions to provide comprehensive genomic information for Tribolium castaneum.</title>
        <authorList>
            <person name="Kim H.S."/>
            <person name="Murphy T."/>
            <person name="Xia J."/>
            <person name="Caragea D."/>
            <person name="Park Y."/>
            <person name="Beeman R.W."/>
            <person name="Lorenzen M.D."/>
            <person name="Butcher S."/>
            <person name="Manak J.R."/>
            <person name="Brown S.J."/>
        </authorList>
    </citation>
    <scope>GENOME REANNOTATION</scope>
    <source>
        <strain evidence="15 16">Georgia GA2</strain>
    </source>
</reference>
<dbReference type="InterPro" id="IPR002401">
    <property type="entry name" value="Cyt_P450_E_grp-I"/>
</dbReference>
<dbReference type="InterPro" id="IPR036396">
    <property type="entry name" value="Cyt_P450_sf"/>
</dbReference>
<dbReference type="Gene3D" id="1.10.630.10">
    <property type="entry name" value="Cytochrome P450"/>
    <property type="match status" value="1"/>
</dbReference>
<keyword evidence="9 14" id="KW-0560">Oxidoreductase</keyword>
<evidence type="ECO:0000256" key="4">
    <source>
        <dbReference type="ARBA" id="ARBA00010617"/>
    </source>
</evidence>
<comment type="subcellular location">
    <subcellularLocation>
        <location evidence="3">Endoplasmic reticulum membrane</location>
        <topology evidence="3">Peripheral membrane protein</topology>
    </subcellularLocation>
    <subcellularLocation>
        <location evidence="2">Microsome membrane</location>
        <topology evidence="2">Peripheral membrane protein</topology>
    </subcellularLocation>
</comment>
<evidence type="ECO:0000256" key="7">
    <source>
        <dbReference type="ARBA" id="ARBA00022824"/>
    </source>
</evidence>
<dbReference type="GO" id="GO:0005789">
    <property type="term" value="C:endoplasmic reticulum membrane"/>
    <property type="evidence" value="ECO:0007669"/>
    <property type="project" value="UniProtKB-SubCell"/>
</dbReference>
<evidence type="ECO:0000256" key="11">
    <source>
        <dbReference type="ARBA" id="ARBA00023033"/>
    </source>
</evidence>
<evidence type="ECO:0000256" key="12">
    <source>
        <dbReference type="ARBA" id="ARBA00023136"/>
    </source>
</evidence>
<dbReference type="GO" id="GO:0004497">
    <property type="term" value="F:monooxygenase activity"/>
    <property type="evidence" value="ECO:0007669"/>
    <property type="project" value="UniProtKB-KW"/>
</dbReference>
<evidence type="ECO:0000256" key="10">
    <source>
        <dbReference type="ARBA" id="ARBA00023004"/>
    </source>
</evidence>
<evidence type="ECO:0000256" key="9">
    <source>
        <dbReference type="ARBA" id="ARBA00023002"/>
    </source>
</evidence>
<protein>
    <submittedName>
        <fullName evidence="15">Cytochrome P450 9X1</fullName>
    </submittedName>
</protein>
<dbReference type="PROSITE" id="PS00086">
    <property type="entry name" value="CYTOCHROME_P450"/>
    <property type="match status" value="1"/>
</dbReference>
<keyword evidence="12" id="KW-0472">Membrane</keyword>
<dbReference type="InterPro" id="IPR050476">
    <property type="entry name" value="Insect_CytP450_Detox"/>
</dbReference>
<dbReference type="InterPro" id="IPR001128">
    <property type="entry name" value="Cyt_P450"/>
</dbReference>
<evidence type="ECO:0000256" key="5">
    <source>
        <dbReference type="ARBA" id="ARBA00022617"/>
    </source>
</evidence>
<evidence type="ECO:0000256" key="3">
    <source>
        <dbReference type="ARBA" id="ARBA00004406"/>
    </source>
</evidence>
<dbReference type="HOGENOM" id="CLU_001570_5_2_1"/>
<dbReference type="FunFam" id="1.10.630.10:FF:000042">
    <property type="entry name" value="Cytochrome P450"/>
    <property type="match status" value="1"/>
</dbReference>
<dbReference type="PRINTS" id="PR00385">
    <property type="entry name" value="P450"/>
</dbReference>
<evidence type="ECO:0000313" key="15">
    <source>
        <dbReference type="EMBL" id="EFA09150.2"/>
    </source>
</evidence>
<dbReference type="Proteomes" id="UP000007266">
    <property type="component" value="Linkage group 8"/>
</dbReference>
<evidence type="ECO:0000256" key="6">
    <source>
        <dbReference type="ARBA" id="ARBA00022723"/>
    </source>
</evidence>
<dbReference type="OMA" id="CAYGLEV"/>
<dbReference type="CDD" id="cd11056">
    <property type="entry name" value="CYP6-like"/>
    <property type="match status" value="1"/>
</dbReference>
<comment type="similarity">
    <text evidence="4 14">Belongs to the cytochrome P450 family.</text>
</comment>